<dbReference type="KEGG" id="vg:70081257"/>
<dbReference type="GeneID" id="70081257"/>
<dbReference type="EMBL" id="MN444870">
    <property type="protein sequence ID" value="QGH75762.1"/>
    <property type="molecule type" value="Genomic_DNA"/>
</dbReference>
<protein>
    <recommendedName>
        <fullName evidence="2">Glycine-rich domain-containing protein</fullName>
    </recommendedName>
</protein>
<dbReference type="Proteomes" id="UP000346466">
    <property type="component" value="Segment"/>
</dbReference>
<evidence type="ECO:0000313" key="3">
    <source>
        <dbReference type="EMBL" id="QGH75762.1"/>
    </source>
</evidence>
<feature type="domain" description="Glycine-rich" evidence="2">
    <location>
        <begin position="51"/>
        <end position="234"/>
    </location>
</feature>
<gene>
    <name evidence="3" type="primary">33</name>
    <name evidence="3" type="ORF">SEA_SYLEON_33</name>
</gene>
<sequence>MKTWNGSAFTDPAFRWWNGSAYVEPAAIYEWDGATFVRRFPAYQESIHQFTSTGSSSLPIPSWARYADVAVIGGGGGGGGRGSFTTNIGKGGNASVWNASTFDLLGNTATSVLVTVGSGGAAGPNGSPYNGSAGGTSSVALNNNPTNLFSSAGGAGGQGQTGAPVTPGGSSAGITTSFGITLPGGTGGAGGTGSIAPTDGEAPGAGGGGAGGGAVNPSRAGGVGGVGRVYVRFRTG</sequence>
<reference evidence="3 4" key="1">
    <citation type="submission" date="2019-09" db="EMBL/GenBank/DDBJ databases">
        <authorList>
            <person name="Falcon-Lizardi N."/>
            <person name="Rios-Rosa Y."/>
            <person name="Rivera-Cruz A."/>
            <person name="Rivera-Espinal N.S."/>
            <person name="Rodriguez-Cotto F.E."/>
            <person name="Rosa-Flores A.N."/>
            <person name="Rubin M.R."/>
            <person name="Vazquez E."/>
            <person name="Molloy S.D."/>
            <person name="Garlena R.A."/>
            <person name="Russell D.A."/>
            <person name="Pope W.H."/>
            <person name="Jacobs-Sera D."/>
            <person name="Hatfull G.F."/>
        </authorList>
    </citation>
    <scope>NUCLEOTIDE SEQUENCE [LARGE SCALE GENOMIC DNA]</scope>
</reference>
<feature type="compositionally biased region" description="Gly residues" evidence="1">
    <location>
        <begin position="183"/>
        <end position="193"/>
    </location>
</feature>
<dbReference type="InterPro" id="IPR049304">
    <property type="entry name" value="Gly_rich_dom"/>
</dbReference>
<evidence type="ECO:0000256" key="1">
    <source>
        <dbReference type="SAM" id="MobiDB-lite"/>
    </source>
</evidence>
<proteinExistence type="predicted"/>
<name>A0A5Q2WDC7_9CAUD</name>
<feature type="compositionally biased region" description="Gly residues" evidence="1">
    <location>
        <begin position="203"/>
        <end position="214"/>
    </location>
</feature>
<accession>A0A5Q2WDC7</accession>
<dbReference type="Pfam" id="PF21722">
    <property type="entry name" value="Gly_rich_2"/>
    <property type="match status" value="1"/>
</dbReference>
<keyword evidence="4" id="KW-1185">Reference proteome</keyword>
<organism evidence="3 4">
    <name type="scientific">Gordonia phage Syleon</name>
    <dbReference type="NCBI Taxonomy" id="2653718"/>
    <lineage>
        <taxon>Viruses</taxon>
        <taxon>Duplodnaviria</taxon>
        <taxon>Heunggongvirae</taxon>
        <taxon>Uroviricota</taxon>
        <taxon>Caudoviricetes</taxon>
        <taxon>Deeyouvirinae</taxon>
        <taxon>Octobienvirus</taxon>
        <taxon>Octobienvirus syleon</taxon>
    </lineage>
</organism>
<evidence type="ECO:0000313" key="4">
    <source>
        <dbReference type="Proteomes" id="UP000346466"/>
    </source>
</evidence>
<evidence type="ECO:0000259" key="2">
    <source>
        <dbReference type="Pfam" id="PF21722"/>
    </source>
</evidence>
<dbReference type="RefSeq" id="YP_010246692.1">
    <property type="nucleotide sequence ID" value="NC_060137.1"/>
</dbReference>
<feature type="region of interest" description="Disordered" evidence="1">
    <location>
        <begin position="183"/>
        <end position="225"/>
    </location>
</feature>